<dbReference type="SUPFAM" id="SSF63411">
    <property type="entry name" value="LuxS/MPP-like metallohydrolase"/>
    <property type="match status" value="2"/>
</dbReference>
<evidence type="ECO:0000313" key="3">
    <source>
        <dbReference type="Proteomes" id="UP000824214"/>
    </source>
</evidence>
<dbReference type="Pfam" id="PF05193">
    <property type="entry name" value="Peptidase_M16_C"/>
    <property type="match status" value="1"/>
</dbReference>
<dbReference type="AlphaFoldDB" id="A0A9D2LXE8"/>
<feature type="domain" description="Peptidase M16 C-terminal" evidence="1">
    <location>
        <begin position="196"/>
        <end position="353"/>
    </location>
</feature>
<protein>
    <submittedName>
        <fullName evidence="2">Insulinase family protein</fullName>
    </submittedName>
</protein>
<dbReference type="EMBL" id="DWXZ01000006">
    <property type="protein sequence ID" value="HJB36518.1"/>
    <property type="molecule type" value="Genomic_DNA"/>
</dbReference>
<dbReference type="InterPro" id="IPR011249">
    <property type="entry name" value="Metalloenz_LuxS/M16"/>
</dbReference>
<accession>A0A9D2LXE8</accession>
<dbReference type="InterPro" id="IPR007863">
    <property type="entry name" value="Peptidase_M16_C"/>
</dbReference>
<evidence type="ECO:0000313" key="2">
    <source>
        <dbReference type="EMBL" id="HJB36518.1"/>
    </source>
</evidence>
<comment type="caution">
    <text evidence="2">The sequence shown here is derived from an EMBL/GenBank/DDBJ whole genome shotgun (WGS) entry which is preliminary data.</text>
</comment>
<organism evidence="2 3">
    <name type="scientific">Candidatus Acutalibacter ornithocaccae</name>
    <dbReference type="NCBI Taxonomy" id="2838416"/>
    <lineage>
        <taxon>Bacteria</taxon>
        <taxon>Bacillati</taxon>
        <taxon>Bacillota</taxon>
        <taxon>Clostridia</taxon>
        <taxon>Eubacteriales</taxon>
        <taxon>Acutalibacteraceae</taxon>
        <taxon>Acutalibacter</taxon>
    </lineage>
</organism>
<proteinExistence type="predicted"/>
<sequence length="421" mass="46045">MSVLQSQRLSDAVTLHTFTDPRFKTMKVSVNLFLPLEQATAARNAILPSLASRATRAYPDYTALNGRLAQLYGASLSNSVRKMGDFQVLSLSANGISSRYAFGGEDMFAQLTGLLFDVLFDPLKDQEGLFPEDGFRQEQRQLLEMLDSEYNDKMVYAHQRCEELLFQGQNAGLGRCGSRADVEALERRAVTAGWEELLQNAKIEIFALGDCVPDVEAFRARFAGLGKAQPTGLLAYQAPGEVRRLTEEQPLSQSKLSMAFLADYTPEERPLFRLMAAALGGVPSSKLFQNVREKMSLCYYCSTGMGAGNRAMFIESGVETANLERAEEAICQQLAALQQGELTEEELLSAKLALVNSQRSVTDSLAAVEGSYLGQAFNGCVLSQEEAVQQILSYTREQVVEAAGRLRLAAVSTLKGGAQHG</sequence>
<evidence type="ECO:0000259" key="1">
    <source>
        <dbReference type="Pfam" id="PF05193"/>
    </source>
</evidence>
<dbReference type="Proteomes" id="UP000824214">
    <property type="component" value="Unassembled WGS sequence"/>
</dbReference>
<reference evidence="2" key="1">
    <citation type="journal article" date="2021" name="PeerJ">
        <title>Extensive microbial diversity within the chicken gut microbiome revealed by metagenomics and culture.</title>
        <authorList>
            <person name="Gilroy R."/>
            <person name="Ravi A."/>
            <person name="Getino M."/>
            <person name="Pursley I."/>
            <person name="Horton D.L."/>
            <person name="Alikhan N.F."/>
            <person name="Baker D."/>
            <person name="Gharbi K."/>
            <person name="Hall N."/>
            <person name="Watson M."/>
            <person name="Adriaenssens E.M."/>
            <person name="Foster-Nyarko E."/>
            <person name="Jarju S."/>
            <person name="Secka A."/>
            <person name="Antonio M."/>
            <person name="Oren A."/>
            <person name="Chaudhuri R.R."/>
            <person name="La Ragione R."/>
            <person name="Hildebrand F."/>
            <person name="Pallen M.J."/>
        </authorList>
    </citation>
    <scope>NUCLEOTIDE SEQUENCE</scope>
    <source>
        <strain evidence="2">ChiBcolR8-3208</strain>
    </source>
</reference>
<dbReference type="Gene3D" id="3.30.830.10">
    <property type="entry name" value="Metalloenzyme, LuxS/M16 peptidase-like"/>
    <property type="match status" value="2"/>
</dbReference>
<gene>
    <name evidence="2" type="ORF">H9942_00435</name>
</gene>
<name>A0A9D2LXE8_9FIRM</name>
<dbReference type="GO" id="GO:0046872">
    <property type="term" value="F:metal ion binding"/>
    <property type="evidence" value="ECO:0007669"/>
    <property type="project" value="InterPro"/>
</dbReference>
<reference evidence="2" key="2">
    <citation type="submission" date="2021-04" db="EMBL/GenBank/DDBJ databases">
        <authorList>
            <person name="Gilroy R."/>
        </authorList>
    </citation>
    <scope>NUCLEOTIDE SEQUENCE</scope>
    <source>
        <strain evidence="2">ChiBcolR8-3208</strain>
    </source>
</reference>